<evidence type="ECO:0000313" key="2">
    <source>
        <dbReference type="Proteomes" id="UP001162501"/>
    </source>
</evidence>
<sequence>MLGRRPLIRTAERAFRETPLNNVRLRQSSPPARPPPPPLSPRGLRLGSRNPESLYRGDGVPGEHEGSARLPEAVRRQPRPGTPGTPNSGGGETIGAREACKAAEPQKAPRERGPARGWSGPQGPAGARSLPTWLALRPAGSCGSPRGLGARPSRHRAPTRGNHRAAEASCRDRRECRERSAPAREG</sequence>
<protein>
    <submittedName>
        <fullName evidence="1">Uncharacterized protein</fullName>
    </submittedName>
</protein>
<accession>A0AC59Y4H6</accession>
<gene>
    <name evidence="1" type="ORF">MRATA1EN22A_LOCUS1474</name>
</gene>
<dbReference type="Proteomes" id="UP001162501">
    <property type="component" value="Chromosome 1"/>
</dbReference>
<evidence type="ECO:0000313" key="1">
    <source>
        <dbReference type="EMBL" id="CAM9360572.1"/>
    </source>
</evidence>
<name>A0AC59Y4H6_RANTA</name>
<dbReference type="EMBL" id="OX596085">
    <property type="protein sequence ID" value="CAM9360572.1"/>
    <property type="molecule type" value="Genomic_DNA"/>
</dbReference>
<reference evidence="1" key="2">
    <citation type="submission" date="2025-03" db="EMBL/GenBank/DDBJ databases">
        <authorList>
            <consortium name="ELIXIR-Norway"/>
            <consortium name="Elixir Norway"/>
        </authorList>
    </citation>
    <scope>NUCLEOTIDE SEQUENCE</scope>
</reference>
<proteinExistence type="predicted"/>
<reference evidence="1" key="1">
    <citation type="submission" date="2023-05" db="EMBL/GenBank/DDBJ databases">
        <authorList>
            <consortium name="ELIXIR-Norway"/>
        </authorList>
    </citation>
    <scope>NUCLEOTIDE SEQUENCE</scope>
</reference>
<organism evidence="1 2">
    <name type="scientific">Rangifer tarandus platyrhynchus</name>
    <name type="common">Svalbard reindeer</name>
    <dbReference type="NCBI Taxonomy" id="3082113"/>
    <lineage>
        <taxon>Eukaryota</taxon>
        <taxon>Metazoa</taxon>
        <taxon>Chordata</taxon>
        <taxon>Craniata</taxon>
        <taxon>Vertebrata</taxon>
        <taxon>Euteleostomi</taxon>
        <taxon>Mammalia</taxon>
        <taxon>Eutheria</taxon>
        <taxon>Laurasiatheria</taxon>
        <taxon>Artiodactyla</taxon>
        <taxon>Ruminantia</taxon>
        <taxon>Pecora</taxon>
        <taxon>Cervidae</taxon>
        <taxon>Odocoileinae</taxon>
        <taxon>Rangifer</taxon>
    </lineage>
</organism>